<name>A0A9P5CG78_9HYPO</name>
<proteinExistence type="predicted"/>
<dbReference type="EMBL" id="QLNT01000002">
    <property type="protein sequence ID" value="KAF3076455.1"/>
    <property type="molecule type" value="Genomic_DNA"/>
</dbReference>
<keyword evidence="2" id="KW-1185">Reference proteome</keyword>
<comment type="caution">
    <text evidence="1">The sequence shown here is derived from an EMBL/GenBank/DDBJ whole genome shotgun (WGS) entry which is preliminary data.</text>
</comment>
<accession>A0A9P5CG78</accession>
<evidence type="ECO:0000313" key="1">
    <source>
        <dbReference type="EMBL" id="KAF3076455.1"/>
    </source>
</evidence>
<dbReference type="Proteomes" id="UP000801864">
    <property type="component" value="Unassembled WGS sequence"/>
</dbReference>
<organism evidence="1 2">
    <name type="scientific">Trichoderma lentiforme</name>
    <dbReference type="NCBI Taxonomy" id="1567552"/>
    <lineage>
        <taxon>Eukaryota</taxon>
        <taxon>Fungi</taxon>
        <taxon>Dikarya</taxon>
        <taxon>Ascomycota</taxon>
        <taxon>Pezizomycotina</taxon>
        <taxon>Sordariomycetes</taxon>
        <taxon>Hypocreomycetidae</taxon>
        <taxon>Hypocreales</taxon>
        <taxon>Hypocreaceae</taxon>
        <taxon>Trichoderma</taxon>
    </lineage>
</organism>
<gene>
    <name evidence="1" type="ORF">CFAM422_001664</name>
</gene>
<dbReference type="AlphaFoldDB" id="A0A9P5CG78"/>
<reference evidence="1 2" key="1">
    <citation type="submission" date="2018-06" db="EMBL/GenBank/DDBJ databases">
        <title>Genome analysis of cellulolytic fungus Trichoderma lentiforme CFAM-422.</title>
        <authorList>
            <person name="Steindorff A.S."/>
            <person name="Formighieri E.F."/>
            <person name="Midorikawa G.E.O."/>
            <person name="Tamietti M.S."/>
            <person name="Ramos E.Z."/>
            <person name="Silva A.S."/>
            <person name="Bon E.P.S."/>
            <person name="Mendes T.D."/>
            <person name="Damaso M.C.T."/>
            <person name="Favaro L.C.L."/>
        </authorList>
    </citation>
    <scope>NUCLEOTIDE SEQUENCE [LARGE SCALE GENOMIC DNA]</scope>
    <source>
        <strain evidence="1 2">CFAM-422</strain>
    </source>
</reference>
<evidence type="ECO:0000313" key="2">
    <source>
        <dbReference type="Proteomes" id="UP000801864"/>
    </source>
</evidence>
<protein>
    <submittedName>
        <fullName evidence="1">Uncharacterized protein</fullName>
    </submittedName>
</protein>
<sequence length="63" mass="7245">MFIQPNVDLSTLQARRINIREEQTDDTKMPLARASCFGELSSKAKLGHDDVELWLDQISKLRD</sequence>